<dbReference type="InterPro" id="IPR036388">
    <property type="entry name" value="WH-like_DNA-bd_sf"/>
</dbReference>
<comment type="similarity">
    <text evidence="1">Belongs to the sigma-70 factor family. ECF subfamily.</text>
</comment>
<evidence type="ECO:0000256" key="2">
    <source>
        <dbReference type="ARBA" id="ARBA00023015"/>
    </source>
</evidence>
<dbReference type="OrthoDB" id="196856at2"/>
<reference evidence="8 9" key="1">
    <citation type="submission" date="2019-01" db="EMBL/GenBank/DDBJ databases">
        <title>Lacunisphaera sp. strain TWA-58.</title>
        <authorList>
            <person name="Chen W.-M."/>
        </authorList>
    </citation>
    <scope>NUCLEOTIDE SEQUENCE [LARGE SCALE GENOMIC DNA]</scope>
    <source>
        <strain evidence="8 9">TWA-58</strain>
    </source>
</reference>
<proteinExistence type="inferred from homology"/>
<dbReference type="GO" id="GO:0016987">
    <property type="term" value="F:sigma factor activity"/>
    <property type="evidence" value="ECO:0007669"/>
    <property type="project" value="UniProtKB-KW"/>
</dbReference>
<dbReference type="SUPFAM" id="SSF88659">
    <property type="entry name" value="Sigma3 and sigma4 domains of RNA polymerase sigma factors"/>
    <property type="match status" value="1"/>
</dbReference>
<dbReference type="GO" id="GO:0003677">
    <property type="term" value="F:DNA binding"/>
    <property type="evidence" value="ECO:0007669"/>
    <property type="project" value="UniProtKB-KW"/>
</dbReference>
<evidence type="ECO:0000313" key="9">
    <source>
        <dbReference type="Proteomes" id="UP000290218"/>
    </source>
</evidence>
<dbReference type="InterPro" id="IPR013324">
    <property type="entry name" value="RNA_pol_sigma_r3/r4-like"/>
</dbReference>
<keyword evidence="9" id="KW-1185">Reference proteome</keyword>
<dbReference type="RefSeq" id="WP_129048786.1">
    <property type="nucleotide sequence ID" value="NZ_SDHX01000002.1"/>
</dbReference>
<evidence type="ECO:0000256" key="4">
    <source>
        <dbReference type="ARBA" id="ARBA00023125"/>
    </source>
</evidence>
<evidence type="ECO:0000256" key="1">
    <source>
        <dbReference type="ARBA" id="ARBA00010641"/>
    </source>
</evidence>
<dbReference type="Gene3D" id="1.10.1740.10">
    <property type="match status" value="1"/>
</dbReference>
<evidence type="ECO:0000313" key="8">
    <source>
        <dbReference type="EMBL" id="RXK53197.1"/>
    </source>
</evidence>
<keyword evidence="2" id="KW-0805">Transcription regulation</keyword>
<dbReference type="PANTHER" id="PTHR43133">
    <property type="entry name" value="RNA POLYMERASE ECF-TYPE SIGMA FACTO"/>
    <property type="match status" value="1"/>
</dbReference>
<dbReference type="CDD" id="cd06171">
    <property type="entry name" value="Sigma70_r4"/>
    <property type="match status" value="1"/>
</dbReference>
<dbReference type="EMBL" id="SDHX01000002">
    <property type="protein sequence ID" value="RXK53197.1"/>
    <property type="molecule type" value="Genomic_DNA"/>
</dbReference>
<protein>
    <submittedName>
        <fullName evidence="8">Sigma-70 family RNA polymerase sigma factor</fullName>
    </submittedName>
</protein>
<dbReference type="InterPro" id="IPR013249">
    <property type="entry name" value="RNA_pol_sigma70_r4_t2"/>
</dbReference>
<organism evidence="8 9">
    <name type="scientific">Oleiharenicola lentus</name>
    <dbReference type="NCBI Taxonomy" id="2508720"/>
    <lineage>
        <taxon>Bacteria</taxon>
        <taxon>Pseudomonadati</taxon>
        <taxon>Verrucomicrobiota</taxon>
        <taxon>Opitutia</taxon>
        <taxon>Opitutales</taxon>
        <taxon>Opitutaceae</taxon>
        <taxon>Oleiharenicola</taxon>
    </lineage>
</organism>
<keyword evidence="3" id="KW-0731">Sigma factor</keyword>
<feature type="domain" description="RNA polymerase sigma-70 region 2" evidence="6">
    <location>
        <begin position="14"/>
        <end position="79"/>
    </location>
</feature>
<dbReference type="InterPro" id="IPR007627">
    <property type="entry name" value="RNA_pol_sigma70_r2"/>
</dbReference>
<dbReference type="Pfam" id="PF08281">
    <property type="entry name" value="Sigma70_r4_2"/>
    <property type="match status" value="1"/>
</dbReference>
<dbReference type="SUPFAM" id="SSF88946">
    <property type="entry name" value="Sigma2 domain of RNA polymerase sigma factors"/>
    <property type="match status" value="1"/>
</dbReference>
<accession>A0A4Q1C485</accession>
<keyword evidence="5" id="KW-0804">Transcription</keyword>
<evidence type="ECO:0000256" key="5">
    <source>
        <dbReference type="ARBA" id="ARBA00023163"/>
    </source>
</evidence>
<dbReference type="Proteomes" id="UP000290218">
    <property type="component" value="Unassembled WGS sequence"/>
</dbReference>
<dbReference type="AlphaFoldDB" id="A0A4Q1C485"/>
<dbReference type="Pfam" id="PF04542">
    <property type="entry name" value="Sigma70_r2"/>
    <property type="match status" value="1"/>
</dbReference>
<gene>
    <name evidence="8" type="ORF">ESB00_15985</name>
</gene>
<dbReference type="PANTHER" id="PTHR43133:SF8">
    <property type="entry name" value="RNA POLYMERASE SIGMA FACTOR HI_1459-RELATED"/>
    <property type="match status" value="1"/>
</dbReference>
<dbReference type="NCBIfam" id="TIGR02937">
    <property type="entry name" value="sigma70-ECF"/>
    <property type="match status" value="1"/>
</dbReference>
<dbReference type="InterPro" id="IPR013325">
    <property type="entry name" value="RNA_pol_sigma_r2"/>
</dbReference>
<dbReference type="Gene3D" id="1.10.10.10">
    <property type="entry name" value="Winged helix-like DNA-binding domain superfamily/Winged helix DNA-binding domain"/>
    <property type="match status" value="1"/>
</dbReference>
<dbReference type="InterPro" id="IPR039425">
    <property type="entry name" value="RNA_pol_sigma-70-like"/>
</dbReference>
<evidence type="ECO:0000259" key="7">
    <source>
        <dbReference type="Pfam" id="PF08281"/>
    </source>
</evidence>
<evidence type="ECO:0000256" key="3">
    <source>
        <dbReference type="ARBA" id="ARBA00023082"/>
    </source>
</evidence>
<name>A0A4Q1C485_9BACT</name>
<sequence length="171" mass="19874">MESAHEHSTWKQWIEAHGPRLLLCARQWTRSLADAEDVLQEAFVRYWRNQRHLPGDPQALLVTSIRRAALDLARREDRRTAREERADGGLEEREALFQKLPGEGDERRQEIETALRRLPAEQREVLALKIWQDLTFEQIGETLGISPNTAASRYRYALTALRKQLEPLCHG</sequence>
<evidence type="ECO:0000259" key="6">
    <source>
        <dbReference type="Pfam" id="PF04542"/>
    </source>
</evidence>
<keyword evidence="4" id="KW-0238">DNA-binding</keyword>
<comment type="caution">
    <text evidence="8">The sequence shown here is derived from an EMBL/GenBank/DDBJ whole genome shotgun (WGS) entry which is preliminary data.</text>
</comment>
<dbReference type="GO" id="GO:0006352">
    <property type="term" value="P:DNA-templated transcription initiation"/>
    <property type="evidence" value="ECO:0007669"/>
    <property type="project" value="InterPro"/>
</dbReference>
<dbReference type="InterPro" id="IPR014284">
    <property type="entry name" value="RNA_pol_sigma-70_dom"/>
</dbReference>
<feature type="domain" description="RNA polymerase sigma factor 70 region 4 type 2" evidence="7">
    <location>
        <begin position="108"/>
        <end position="161"/>
    </location>
</feature>